<evidence type="ECO:0000259" key="8">
    <source>
        <dbReference type="PROSITE" id="PS51918"/>
    </source>
</evidence>
<evidence type="ECO:0000256" key="3">
    <source>
        <dbReference type="ARBA" id="ARBA00022691"/>
    </source>
</evidence>
<keyword evidence="4" id="KW-0479">Metal-binding</keyword>
<dbReference type="PROSITE" id="PS51918">
    <property type="entry name" value="RADICAL_SAM"/>
    <property type="match status" value="1"/>
</dbReference>
<dbReference type="Pfam" id="PF13186">
    <property type="entry name" value="SPASM"/>
    <property type="match status" value="1"/>
</dbReference>
<dbReference type="InterPro" id="IPR013785">
    <property type="entry name" value="Aldolase_TIM"/>
</dbReference>
<comment type="similarity">
    <text evidence="7">Belongs to the radical SAM superfamily. Anaerobic sulfatase-maturating enzyme family.</text>
</comment>
<keyword evidence="3" id="KW-0949">S-adenosyl-L-methionine</keyword>
<dbReference type="AlphaFoldDB" id="A0A2L0IK09"/>
<dbReference type="InterPro" id="IPR023885">
    <property type="entry name" value="4Fe4S-binding_SPASM_dom"/>
</dbReference>
<dbReference type="EMBL" id="CP026377">
    <property type="protein sequence ID" value="AUX94913.1"/>
    <property type="molecule type" value="Genomic_DNA"/>
</dbReference>
<evidence type="ECO:0000256" key="1">
    <source>
        <dbReference type="ARBA" id="ARBA00001966"/>
    </source>
</evidence>
<comment type="cofactor">
    <cofactor evidence="1">
        <name>[4Fe-4S] cluster</name>
        <dbReference type="ChEBI" id="CHEBI:49883"/>
    </cofactor>
</comment>
<dbReference type="PANTHER" id="PTHR43273:SF3">
    <property type="entry name" value="ANAEROBIC SULFATASE-MATURATING ENZYME HOMOLOG ASLB-RELATED"/>
    <property type="match status" value="1"/>
</dbReference>
<reference evidence="9 10" key="1">
    <citation type="submission" date="2018-01" db="EMBL/GenBank/DDBJ databases">
        <title>Complete and assembled Genome of Pantoea gaviniae DSM22758T.</title>
        <authorList>
            <person name="Stevens M.J.A."/>
            <person name="Zurfluh K."/>
            <person name="Stephan R."/>
        </authorList>
    </citation>
    <scope>NUCLEOTIDE SEQUENCE [LARGE SCALE GENOMIC DNA]</scope>
    <source>
        <strain evidence="9 10">DSM 22758</strain>
    </source>
</reference>
<dbReference type="NCBIfam" id="TIGR04085">
    <property type="entry name" value="rSAM_more_4Fe4S"/>
    <property type="match status" value="1"/>
</dbReference>
<evidence type="ECO:0000256" key="5">
    <source>
        <dbReference type="ARBA" id="ARBA00023004"/>
    </source>
</evidence>
<dbReference type="Gene3D" id="3.20.20.70">
    <property type="entry name" value="Aldolase class I"/>
    <property type="match status" value="1"/>
</dbReference>
<dbReference type="RefSeq" id="WP_104958715.1">
    <property type="nucleotide sequence ID" value="NZ_CP026377.1"/>
</dbReference>
<evidence type="ECO:0000256" key="4">
    <source>
        <dbReference type="ARBA" id="ARBA00022723"/>
    </source>
</evidence>
<dbReference type="GO" id="GO:0046872">
    <property type="term" value="F:metal ion binding"/>
    <property type="evidence" value="ECO:0007669"/>
    <property type="project" value="UniProtKB-KW"/>
</dbReference>
<evidence type="ECO:0000256" key="2">
    <source>
        <dbReference type="ARBA" id="ARBA00022485"/>
    </source>
</evidence>
<keyword evidence="6" id="KW-0411">Iron-sulfur</keyword>
<evidence type="ECO:0000313" key="9">
    <source>
        <dbReference type="EMBL" id="AUX94913.1"/>
    </source>
</evidence>
<proteinExistence type="inferred from homology"/>
<dbReference type="CDD" id="cd21120">
    <property type="entry name" value="SPASM_anSME"/>
    <property type="match status" value="1"/>
</dbReference>
<accession>A0A2L0IK09</accession>
<evidence type="ECO:0000256" key="7">
    <source>
        <dbReference type="ARBA" id="ARBA00023601"/>
    </source>
</evidence>
<dbReference type="InterPro" id="IPR007197">
    <property type="entry name" value="rSAM"/>
</dbReference>
<evidence type="ECO:0000256" key="6">
    <source>
        <dbReference type="ARBA" id="ARBA00023014"/>
    </source>
</evidence>
<dbReference type="InterPro" id="IPR023867">
    <property type="entry name" value="Sulphatase_maturase_rSAM"/>
</dbReference>
<dbReference type="InterPro" id="IPR047207">
    <property type="entry name" value="SPASM_anSME"/>
</dbReference>
<dbReference type="PANTHER" id="PTHR43273">
    <property type="entry name" value="ANAEROBIC SULFATASE-MATURATING ENZYME HOMOLOG ASLB-RELATED"/>
    <property type="match status" value="1"/>
</dbReference>
<dbReference type="SFLD" id="SFLDS00029">
    <property type="entry name" value="Radical_SAM"/>
    <property type="match status" value="1"/>
</dbReference>
<dbReference type="SFLD" id="SFLDG01067">
    <property type="entry name" value="SPASM/twitch_domain_containing"/>
    <property type="match status" value="1"/>
</dbReference>
<dbReference type="SUPFAM" id="SSF102114">
    <property type="entry name" value="Radical SAM enzymes"/>
    <property type="match status" value="1"/>
</dbReference>
<name>A0A2L0IK09_9GAMM</name>
<dbReference type="GO" id="GO:0016491">
    <property type="term" value="F:oxidoreductase activity"/>
    <property type="evidence" value="ECO:0007669"/>
    <property type="project" value="InterPro"/>
</dbReference>
<dbReference type="SFLD" id="SFLDG01072">
    <property type="entry name" value="dehydrogenase_like"/>
    <property type="match status" value="1"/>
</dbReference>
<keyword evidence="5" id="KW-0408">Iron</keyword>
<dbReference type="GO" id="GO:0051539">
    <property type="term" value="F:4 iron, 4 sulfur cluster binding"/>
    <property type="evidence" value="ECO:0007669"/>
    <property type="project" value="UniProtKB-KW"/>
</dbReference>
<dbReference type="SFLD" id="SFLDG01386">
    <property type="entry name" value="main_SPASM_domain-containing"/>
    <property type="match status" value="1"/>
</dbReference>
<protein>
    <submittedName>
        <fullName evidence="9">Anaerobic sulfatase maturase</fullName>
    </submittedName>
</protein>
<keyword evidence="2" id="KW-0004">4Fe-4S</keyword>
<dbReference type="InterPro" id="IPR058240">
    <property type="entry name" value="rSAM_sf"/>
</dbReference>
<dbReference type="NCBIfam" id="TIGR03942">
    <property type="entry name" value="sulfatase_rSAM"/>
    <property type="match status" value="1"/>
</dbReference>
<evidence type="ECO:0000313" key="10">
    <source>
        <dbReference type="Proteomes" id="UP000238365"/>
    </source>
</evidence>
<gene>
    <name evidence="9" type="ORF">C2E15_18760</name>
</gene>
<keyword evidence="10" id="KW-1185">Reference proteome</keyword>
<organism evidence="9 10">
    <name type="scientific">Mixta gaviniae</name>
    <dbReference type="NCBI Taxonomy" id="665914"/>
    <lineage>
        <taxon>Bacteria</taxon>
        <taxon>Pseudomonadati</taxon>
        <taxon>Pseudomonadota</taxon>
        <taxon>Gammaproteobacteria</taxon>
        <taxon>Enterobacterales</taxon>
        <taxon>Erwiniaceae</taxon>
        <taxon>Mixta</taxon>
    </lineage>
</organism>
<sequence>MQDDPVSNFQLMAKPGGALCNIACDYCFYLEKAQLYPERKQAWRMDDTTLENYIRKTIAAQRANVVDFLWQGGEPTLVGLDFYRRAVALQQRYRNGKSINNYFQTNGVNIDDKWAAFFKRHAFLVGVSLDGNQLHHDRHRKNQAGNSCFAAVMAGIGALTRHDVAWNSLTVVSAENVNEPLEVYRFLRRIGSRYMQFIPLVERKGGPDKYGLTLMHPDFSGSCRVADWSVGAKAWGDFLNRLFDEWLLNDLGQVFIMNFEQLLAKMAGQNAACTLNETCGGNLVIEANGDLYSCDHFVFPQHRLGNINHDDLTLMVNGEKNRDFARRKQVAANSSCIRCAWRPLCHGGCPGHRFMPDASNIPRHNYFCQGVQIHLAHSVPKCRALLQMMAQQQTAKKISRAIKQRFY</sequence>
<dbReference type="InterPro" id="IPR034491">
    <property type="entry name" value="Anaerob_Ser_sulfatase-maturase"/>
</dbReference>
<dbReference type="KEGG" id="pgz:C2E15_18760"/>
<feature type="domain" description="Radical SAM core" evidence="8">
    <location>
        <begin position="2"/>
        <end position="233"/>
    </location>
</feature>
<dbReference type="CDD" id="cd01335">
    <property type="entry name" value="Radical_SAM"/>
    <property type="match status" value="1"/>
</dbReference>
<dbReference type="Proteomes" id="UP000238365">
    <property type="component" value="Chromosome"/>
</dbReference>
<dbReference type="SFLD" id="SFLDG01384">
    <property type="entry name" value="thioether_bond_formation_requi"/>
    <property type="match status" value="1"/>
</dbReference>
<dbReference type="SFLD" id="SFLDF00285">
    <property type="entry name" value="anaerobic_Ser-type_sulfatase-m"/>
    <property type="match status" value="1"/>
</dbReference>
<dbReference type="Pfam" id="PF04055">
    <property type="entry name" value="Radical_SAM"/>
    <property type="match status" value="1"/>
</dbReference>